<gene>
    <name evidence="1" type="ORF">GCM10022402_45150</name>
</gene>
<dbReference type="RefSeq" id="WP_344976153.1">
    <property type="nucleotide sequence ID" value="NZ_BAABDD010000036.1"/>
</dbReference>
<dbReference type="Proteomes" id="UP001500908">
    <property type="component" value="Unassembled WGS sequence"/>
</dbReference>
<accession>A0ABP7GJV9</accession>
<reference evidence="2" key="1">
    <citation type="journal article" date="2019" name="Int. J. Syst. Evol. Microbiol.">
        <title>The Global Catalogue of Microorganisms (GCM) 10K type strain sequencing project: providing services to taxonomists for standard genome sequencing and annotation.</title>
        <authorList>
            <consortium name="The Broad Institute Genomics Platform"/>
            <consortium name="The Broad Institute Genome Sequencing Center for Infectious Disease"/>
            <person name="Wu L."/>
            <person name="Ma J."/>
        </authorList>
    </citation>
    <scope>NUCLEOTIDE SEQUENCE [LARGE SCALE GENOMIC DNA]</scope>
    <source>
        <strain evidence="2">JCM 17137</strain>
    </source>
</reference>
<protein>
    <submittedName>
        <fullName evidence="1">Uncharacterized protein</fullName>
    </submittedName>
</protein>
<comment type="caution">
    <text evidence="1">The sequence shown here is derived from an EMBL/GenBank/DDBJ whole genome shotgun (WGS) entry which is preliminary data.</text>
</comment>
<organism evidence="1 2">
    <name type="scientific">Salinactinospora qingdaonensis</name>
    <dbReference type="NCBI Taxonomy" id="702744"/>
    <lineage>
        <taxon>Bacteria</taxon>
        <taxon>Bacillati</taxon>
        <taxon>Actinomycetota</taxon>
        <taxon>Actinomycetes</taxon>
        <taxon>Streptosporangiales</taxon>
        <taxon>Nocardiopsidaceae</taxon>
        <taxon>Salinactinospora</taxon>
    </lineage>
</organism>
<evidence type="ECO:0000313" key="2">
    <source>
        <dbReference type="Proteomes" id="UP001500908"/>
    </source>
</evidence>
<dbReference type="EMBL" id="BAABDD010000036">
    <property type="protein sequence ID" value="GAA3762530.1"/>
    <property type="molecule type" value="Genomic_DNA"/>
</dbReference>
<evidence type="ECO:0000313" key="1">
    <source>
        <dbReference type="EMBL" id="GAA3762530.1"/>
    </source>
</evidence>
<proteinExistence type="predicted"/>
<sequence length="306" mass="33039">MIPATDVLVALTNHSVLDYFRVKEGEGYLVRTANNYEVVLRSNEVPALLLGVCCAELLQHGEGLSGLQMQLVEVAQTAWGGARQGSSDTARALDILSRLNEHAVLTFDGTGPNGGYEVQTMAGYGLILSDHDIAPLLLGVCAGDRVDSDHGLYQRGVDDLKAILDGLVPQTWDDPAARAEAPSVSGIAEPTPFWHVSPIHLLPHAADRPTSPIRDPEGSRALVRISDILLNLAGEGVIERHSTSDDRLHSITTSDGYEYALADDQLVAFLAGVCAGHHADRHEYRQVLSEVLDAFLAEHPHWSAHE</sequence>
<name>A0ABP7GJV9_9ACTN</name>
<keyword evidence="2" id="KW-1185">Reference proteome</keyword>